<dbReference type="CDD" id="cd04186">
    <property type="entry name" value="GT_2_like_c"/>
    <property type="match status" value="1"/>
</dbReference>
<evidence type="ECO:0000259" key="5">
    <source>
        <dbReference type="Pfam" id="PF00535"/>
    </source>
</evidence>
<dbReference type="Gene3D" id="3.90.550.10">
    <property type="entry name" value="Spore Coat Polysaccharide Biosynthesis Protein SpsA, Chain A"/>
    <property type="match status" value="1"/>
</dbReference>
<dbReference type="EMBL" id="PFEM01000017">
    <property type="protein sequence ID" value="PJE70155.1"/>
    <property type="molecule type" value="Genomic_DNA"/>
</dbReference>
<keyword evidence="4" id="KW-1133">Transmembrane helix</keyword>
<evidence type="ECO:0000256" key="2">
    <source>
        <dbReference type="ARBA" id="ARBA00022676"/>
    </source>
</evidence>
<keyword evidence="4" id="KW-0812">Transmembrane</keyword>
<feature type="domain" description="Glycosyltransferase 2-like" evidence="5">
    <location>
        <begin position="10"/>
        <end position="173"/>
    </location>
</feature>
<evidence type="ECO:0000313" key="6">
    <source>
        <dbReference type="EMBL" id="PJE70155.1"/>
    </source>
</evidence>
<feature type="transmembrane region" description="Helical" evidence="4">
    <location>
        <begin position="296"/>
        <end position="313"/>
    </location>
</feature>
<keyword evidence="2" id="KW-0328">Glycosyltransferase</keyword>
<protein>
    <recommendedName>
        <fullName evidence="5">Glycosyltransferase 2-like domain-containing protein</fullName>
    </recommendedName>
</protein>
<dbReference type="PANTHER" id="PTHR43179:SF12">
    <property type="entry name" value="GALACTOFURANOSYLTRANSFERASE GLFT2"/>
    <property type="match status" value="1"/>
</dbReference>
<proteinExistence type="inferred from homology"/>
<dbReference type="SUPFAM" id="SSF53448">
    <property type="entry name" value="Nucleotide-diphospho-sugar transferases"/>
    <property type="match status" value="1"/>
</dbReference>
<name>A0A2M8L7E5_9BACT</name>
<keyword evidence="3" id="KW-0808">Transferase</keyword>
<gene>
    <name evidence="6" type="ORF">COU97_01165</name>
</gene>
<dbReference type="Pfam" id="PF00535">
    <property type="entry name" value="Glycos_transf_2"/>
    <property type="match status" value="1"/>
</dbReference>
<organism evidence="6 7">
    <name type="scientific">Candidatus Shapirobacteria bacterium CG10_big_fil_rev_8_21_14_0_10_48_15</name>
    <dbReference type="NCBI Taxonomy" id="1974484"/>
    <lineage>
        <taxon>Bacteria</taxon>
        <taxon>Candidatus Shapironibacteriota</taxon>
    </lineage>
</organism>
<dbReference type="InterPro" id="IPR029044">
    <property type="entry name" value="Nucleotide-diphossugar_trans"/>
</dbReference>
<evidence type="ECO:0000256" key="3">
    <source>
        <dbReference type="ARBA" id="ARBA00022679"/>
    </source>
</evidence>
<evidence type="ECO:0000313" key="7">
    <source>
        <dbReference type="Proteomes" id="UP000231579"/>
    </source>
</evidence>
<comment type="caution">
    <text evidence="6">The sequence shown here is derived from an EMBL/GenBank/DDBJ whole genome shotgun (WGS) entry which is preliminary data.</text>
</comment>
<dbReference type="PANTHER" id="PTHR43179">
    <property type="entry name" value="RHAMNOSYLTRANSFERASE WBBL"/>
    <property type="match status" value="1"/>
</dbReference>
<reference evidence="7" key="1">
    <citation type="submission" date="2017-09" db="EMBL/GenBank/DDBJ databases">
        <title>Depth-based differentiation of microbial function through sediment-hosted aquifers and enrichment of novel symbionts in the deep terrestrial subsurface.</title>
        <authorList>
            <person name="Probst A.J."/>
            <person name="Ladd B."/>
            <person name="Jarett J.K."/>
            <person name="Geller-Mcgrath D.E."/>
            <person name="Sieber C.M.K."/>
            <person name="Emerson J.B."/>
            <person name="Anantharaman K."/>
            <person name="Thomas B.C."/>
            <person name="Malmstrom R."/>
            <person name="Stieglmeier M."/>
            <person name="Klingl A."/>
            <person name="Woyke T."/>
            <person name="Ryan C.M."/>
            <person name="Banfield J.F."/>
        </authorList>
    </citation>
    <scope>NUCLEOTIDE SEQUENCE [LARGE SCALE GENOMIC DNA]</scope>
</reference>
<keyword evidence="4" id="KW-0472">Membrane</keyword>
<feature type="transmembrane region" description="Helical" evidence="4">
    <location>
        <begin position="235"/>
        <end position="260"/>
    </location>
</feature>
<evidence type="ECO:0000256" key="4">
    <source>
        <dbReference type="SAM" id="Phobius"/>
    </source>
</evidence>
<accession>A0A2M8L7E5</accession>
<dbReference type="Proteomes" id="UP000231579">
    <property type="component" value="Unassembled WGS sequence"/>
</dbReference>
<comment type="similarity">
    <text evidence="1">Belongs to the glycosyltransferase 2 family.</text>
</comment>
<dbReference type="InterPro" id="IPR001173">
    <property type="entry name" value="Glyco_trans_2-like"/>
</dbReference>
<dbReference type="AlphaFoldDB" id="A0A2M8L7E5"/>
<evidence type="ECO:0000256" key="1">
    <source>
        <dbReference type="ARBA" id="ARBA00006739"/>
    </source>
</evidence>
<dbReference type="GO" id="GO:0016757">
    <property type="term" value="F:glycosyltransferase activity"/>
    <property type="evidence" value="ECO:0007669"/>
    <property type="project" value="UniProtKB-KW"/>
</dbReference>
<sequence length="333" mass="37396">MTKQKNPKVSVVIPSWNRRRDLQKCLNSLARLRFPSKEVIVVDNGSTDGTQKMLADSYPAVRVIANERNLGAAQARNQAIAASLGELIWFLDSDTEIVGSQTLAAMIKILQTYPAVAAVGGELLVKNSVKKIKVHQPLLFGRGVVTFLKPSEGQMISCRFLSTANFLIRKKLLVAVGGFDPHYFYLGEDADLCLKLNKLGYTNLIDRSTVVIHHVSRHQRRSNLFLQEKNRIRRVLLHVNILAIPLFPLLDFGALLLSLLRQYQQLKGRALSDLASVNVKFGRPAGRRVNSILKKLLLIAPIYAGSVIYGYLWNGLFLPQTFYLRFSKPNYLK</sequence>